<dbReference type="Proteomes" id="UP000095485">
    <property type="component" value="Unassembled WGS sequence"/>
</dbReference>
<dbReference type="InterPro" id="IPR036412">
    <property type="entry name" value="HAD-like_sf"/>
</dbReference>
<dbReference type="AlphaFoldDB" id="A0A174T7D0"/>
<evidence type="ECO:0000256" key="5">
    <source>
        <dbReference type="ARBA" id="ARBA00012135"/>
    </source>
</evidence>
<evidence type="ECO:0000256" key="8">
    <source>
        <dbReference type="ARBA" id="ARBA00022679"/>
    </source>
</evidence>
<keyword evidence="9" id="KW-0547">Nucleotide-binding</keyword>
<dbReference type="Pfam" id="PF08543">
    <property type="entry name" value="Phos_pyr_kin"/>
    <property type="match status" value="1"/>
</dbReference>
<organism evidence="17 18">
    <name type="scientific">Dorea longicatena</name>
    <dbReference type="NCBI Taxonomy" id="88431"/>
    <lineage>
        <taxon>Bacteria</taxon>
        <taxon>Bacillati</taxon>
        <taxon>Bacillota</taxon>
        <taxon>Clostridia</taxon>
        <taxon>Lachnospirales</taxon>
        <taxon>Lachnospiraceae</taxon>
        <taxon>Dorea</taxon>
    </lineage>
</organism>
<comment type="similarity">
    <text evidence="4">Belongs to the ThiD family.</text>
</comment>
<comment type="catalytic activity">
    <reaction evidence="2">
        <text>4-amino-2-methyl-5-(phosphooxymethyl)pyrimidine + ATP = 4-amino-2-methyl-5-(diphosphooxymethyl)pyrimidine + ADP</text>
        <dbReference type="Rhea" id="RHEA:19893"/>
        <dbReference type="ChEBI" id="CHEBI:30616"/>
        <dbReference type="ChEBI" id="CHEBI:57841"/>
        <dbReference type="ChEBI" id="CHEBI:58354"/>
        <dbReference type="ChEBI" id="CHEBI:456216"/>
        <dbReference type="EC" id="2.7.4.7"/>
    </reaction>
</comment>
<evidence type="ECO:0000256" key="7">
    <source>
        <dbReference type="ARBA" id="ARBA00019161"/>
    </source>
</evidence>
<dbReference type="InterPro" id="IPR004399">
    <property type="entry name" value="HMP/HMP-P_kinase_dom"/>
</dbReference>
<comment type="pathway">
    <text evidence="13">Cofactor biosynthesis; thiamine diphosphate biosynthesis; 4-amino-2-methyl-5-diphosphomethylpyrimidine from 5-amino-1-(5-phospho-D-ribosyl)imidazole: step 2/3.</text>
</comment>
<dbReference type="InterPro" id="IPR023214">
    <property type="entry name" value="HAD_sf"/>
</dbReference>
<dbReference type="SUPFAM" id="SSF56784">
    <property type="entry name" value="HAD-like"/>
    <property type="match status" value="1"/>
</dbReference>
<dbReference type="SUPFAM" id="SSF53613">
    <property type="entry name" value="Ribokinase-like"/>
    <property type="match status" value="1"/>
</dbReference>
<dbReference type="RefSeq" id="WP_081021073.1">
    <property type="nucleotide sequence ID" value="NZ_CZAY01000022.1"/>
</dbReference>
<dbReference type="FunFam" id="3.40.1190.20:FF:000003">
    <property type="entry name" value="Phosphomethylpyrimidine kinase ThiD"/>
    <property type="match status" value="1"/>
</dbReference>
<protein>
    <recommendedName>
        <fullName evidence="7">Hydroxymethylpyrimidine/phosphomethylpyrimidine kinase</fullName>
        <ecNumber evidence="5">2.7.1.49</ecNumber>
        <ecNumber evidence="6">2.7.4.7</ecNumber>
    </recommendedName>
    <alternativeName>
        <fullName evidence="14">Hydroxymethylpyrimidine kinase</fullName>
    </alternativeName>
    <alternativeName>
        <fullName evidence="15">Hydroxymethylpyrimidine phosphate kinase</fullName>
    </alternativeName>
</protein>
<evidence type="ECO:0000256" key="2">
    <source>
        <dbReference type="ARBA" id="ARBA00000565"/>
    </source>
</evidence>
<keyword evidence="10 17" id="KW-0418">Kinase</keyword>
<dbReference type="InterPro" id="IPR013749">
    <property type="entry name" value="PM/HMP-P_kinase-1"/>
</dbReference>
<dbReference type="OrthoDB" id="9810880at2"/>
<evidence type="ECO:0000256" key="14">
    <source>
        <dbReference type="ARBA" id="ARBA00042102"/>
    </source>
</evidence>
<dbReference type="CDD" id="cd01169">
    <property type="entry name" value="HMPP_kinase"/>
    <property type="match status" value="1"/>
</dbReference>
<dbReference type="Pfam" id="PF13419">
    <property type="entry name" value="HAD_2"/>
    <property type="match status" value="1"/>
</dbReference>
<name>A0A174T7D0_9FIRM</name>
<evidence type="ECO:0000256" key="12">
    <source>
        <dbReference type="ARBA" id="ARBA00022977"/>
    </source>
</evidence>
<reference evidence="17 18" key="1">
    <citation type="submission" date="2015-09" db="EMBL/GenBank/DDBJ databases">
        <authorList>
            <consortium name="Pathogen Informatics"/>
        </authorList>
    </citation>
    <scope>NUCLEOTIDE SEQUENCE [LARGE SCALE GENOMIC DNA]</scope>
    <source>
        <strain evidence="17 18">2789STDY5834914</strain>
    </source>
</reference>
<dbReference type="NCBIfam" id="TIGR00097">
    <property type="entry name" value="HMP-P_kinase"/>
    <property type="match status" value="1"/>
</dbReference>
<proteinExistence type="inferred from homology"/>
<dbReference type="NCBIfam" id="TIGR01509">
    <property type="entry name" value="HAD-SF-IA-v3"/>
    <property type="match status" value="1"/>
</dbReference>
<evidence type="ECO:0000256" key="1">
    <source>
        <dbReference type="ARBA" id="ARBA00000151"/>
    </source>
</evidence>
<comment type="catalytic activity">
    <reaction evidence="1">
        <text>4-amino-5-hydroxymethyl-2-methylpyrimidine + ATP = 4-amino-2-methyl-5-(phosphooxymethyl)pyrimidine + ADP + H(+)</text>
        <dbReference type="Rhea" id="RHEA:23096"/>
        <dbReference type="ChEBI" id="CHEBI:15378"/>
        <dbReference type="ChEBI" id="CHEBI:16892"/>
        <dbReference type="ChEBI" id="CHEBI:30616"/>
        <dbReference type="ChEBI" id="CHEBI:58354"/>
        <dbReference type="ChEBI" id="CHEBI:456216"/>
        <dbReference type="EC" id="2.7.1.49"/>
    </reaction>
</comment>
<evidence type="ECO:0000256" key="10">
    <source>
        <dbReference type="ARBA" id="ARBA00022777"/>
    </source>
</evidence>
<gene>
    <name evidence="17" type="primary">thiD</name>
    <name evidence="17" type="ORF">ERS852526_02636</name>
</gene>
<dbReference type="PANTHER" id="PTHR20858">
    <property type="entry name" value="PHOSPHOMETHYLPYRIMIDINE KINASE"/>
    <property type="match status" value="1"/>
</dbReference>
<dbReference type="GO" id="GO:0005524">
    <property type="term" value="F:ATP binding"/>
    <property type="evidence" value="ECO:0007669"/>
    <property type="project" value="UniProtKB-KW"/>
</dbReference>
<dbReference type="GeneID" id="96230572"/>
<dbReference type="EMBL" id="CZAY01000022">
    <property type="protein sequence ID" value="CUQ03828.1"/>
    <property type="molecule type" value="Genomic_DNA"/>
</dbReference>
<evidence type="ECO:0000313" key="18">
    <source>
        <dbReference type="Proteomes" id="UP000095485"/>
    </source>
</evidence>
<evidence type="ECO:0000256" key="9">
    <source>
        <dbReference type="ARBA" id="ARBA00022741"/>
    </source>
</evidence>
<evidence type="ECO:0000256" key="15">
    <source>
        <dbReference type="ARBA" id="ARBA00043176"/>
    </source>
</evidence>
<dbReference type="EC" id="2.7.4.7" evidence="6"/>
<dbReference type="InterPro" id="IPR023198">
    <property type="entry name" value="PGP-like_dom2"/>
</dbReference>
<dbReference type="InterPro" id="IPR006439">
    <property type="entry name" value="HAD-SF_hydro_IA"/>
</dbReference>
<dbReference type="CDD" id="cd07505">
    <property type="entry name" value="HAD_BPGM-like"/>
    <property type="match status" value="1"/>
</dbReference>
<evidence type="ECO:0000256" key="4">
    <source>
        <dbReference type="ARBA" id="ARBA00009879"/>
    </source>
</evidence>
<sequence>MIKGAIFDVDGTLLDSMGIWKDVGVRYLNSIGIEAEPDLGNILFTMSIQEGAQYVKEHYHLSQETDEIEQNVLDIISDYYKETAPLKSGAVELLEKLRNSNIPMTIASSNNKKEIEMAFERLEIAKYFDRIFTCEEAGAGKTKPDIYLQAAEYLGSRPEETLVFEDVIHAVRTAKKAGFQVIGIYDEASKDDQEEIQREADCYCRDWRELMKKKTALTIAGSDSSGGAGIQADIKTMQANGVYAMSAITALTAQNTTGVTGIMEVSPEFLENQLDAVITDIRPDAVKIGMVSSEKLIKTISKKLKEYHAENIVVDPVMVATSGSRLISENAIETLKTQLLPMASVITPNIPEAEVLAEMEIRSEKDMVEAAKKINEMYHCAVLCKGGHSLNDANDLLYQNGKATWFRGKRINNPNTHGTGCTLSSAIASNLAKGYSLEESIHRAKEYISGALAAMLDLGKGSGPMDHGFEIRGRFGI</sequence>
<dbReference type="EC" id="2.7.1.49" evidence="5"/>
<evidence type="ECO:0000256" key="3">
    <source>
        <dbReference type="ARBA" id="ARBA00004769"/>
    </source>
</evidence>
<dbReference type="PRINTS" id="PR00413">
    <property type="entry name" value="HADHALOGNASE"/>
</dbReference>
<feature type="domain" description="Pyridoxamine kinase/Phosphomethylpyrimidine kinase" evidence="16">
    <location>
        <begin position="223"/>
        <end position="466"/>
    </location>
</feature>
<dbReference type="PANTHER" id="PTHR20858:SF17">
    <property type="entry name" value="HYDROXYMETHYLPYRIMIDINE_PHOSPHOMETHYLPYRIMIDINE KINASE THI20-RELATED"/>
    <property type="match status" value="1"/>
</dbReference>
<accession>A0A174T7D0</accession>
<keyword evidence="11" id="KW-0067">ATP-binding</keyword>
<evidence type="ECO:0000259" key="16">
    <source>
        <dbReference type="Pfam" id="PF08543"/>
    </source>
</evidence>
<dbReference type="STRING" id="88431.ERS852423_03039"/>
<evidence type="ECO:0000313" key="17">
    <source>
        <dbReference type="EMBL" id="CUQ03828.1"/>
    </source>
</evidence>
<dbReference type="GO" id="GO:0009228">
    <property type="term" value="P:thiamine biosynthetic process"/>
    <property type="evidence" value="ECO:0007669"/>
    <property type="project" value="UniProtKB-KW"/>
</dbReference>
<dbReference type="InterPro" id="IPR029056">
    <property type="entry name" value="Ribokinase-like"/>
</dbReference>
<dbReference type="Gene3D" id="1.10.150.240">
    <property type="entry name" value="Putative phosphatase, domain 2"/>
    <property type="match status" value="1"/>
</dbReference>
<dbReference type="GO" id="GO:0005829">
    <property type="term" value="C:cytosol"/>
    <property type="evidence" value="ECO:0007669"/>
    <property type="project" value="TreeGrafter"/>
</dbReference>
<dbReference type="Gene3D" id="3.40.50.1000">
    <property type="entry name" value="HAD superfamily/HAD-like"/>
    <property type="match status" value="1"/>
</dbReference>
<dbReference type="Gene3D" id="3.40.1190.20">
    <property type="match status" value="1"/>
</dbReference>
<keyword evidence="12" id="KW-0784">Thiamine biosynthesis</keyword>
<dbReference type="SFLD" id="SFLDG01129">
    <property type="entry name" value="C1.5:_HAD__Beta-PGM__Phosphata"/>
    <property type="match status" value="1"/>
</dbReference>
<dbReference type="GO" id="GO:0008902">
    <property type="term" value="F:hydroxymethylpyrimidine kinase activity"/>
    <property type="evidence" value="ECO:0007669"/>
    <property type="project" value="UniProtKB-EC"/>
</dbReference>
<evidence type="ECO:0000256" key="13">
    <source>
        <dbReference type="ARBA" id="ARBA00037917"/>
    </source>
</evidence>
<dbReference type="GO" id="GO:0008972">
    <property type="term" value="F:phosphomethylpyrimidine kinase activity"/>
    <property type="evidence" value="ECO:0007669"/>
    <property type="project" value="UniProtKB-EC"/>
</dbReference>
<keyword evidence="8 17" id="KW-0808">Transferase</keyword>
<comment type="pathway">
    <text evidence="3">Cofactor biosynthesis; thiamine diphosphate biosynthesis; 4-amino-2-methyl-5-diphosphomethylpyrimidine from 5-amino-1-(5-phospho-D-ribosyl)imidazole: step 3/3.</text>
</comment>
<dbReference type="SFLD" id="SFLDS00003">
    <property type="entry name" value="Haloacid_Dehalogenase"/>
    <property type="match status" value="1"/>
</dbReference>
<evidence type="ECO:0000256" key="6">
    <source>
        <dbReference type="ARBA" id="ARBA00012963"/>
    </source>
</evidence>
<dbReference type="InterPro" id="IPR041492">
    <property type="entry name" value="HAD_2"/>
</dbReference>
<evidence type="ECO:0000256" key="11">
    <source>
        <dbReference type="ARBA" id="ARBA00022840"/>
    </source>
</evidence>